<sequence>MINSSAEIQPHCLSIEFCALHKTSYYCMRFVNKPLEKTFFAN</sequence>
<reference evidence="1" key="1">
    <citation type="submission" date="2012-01" db="EMBL/GenBank/DDBJ databases">
        <title>The Genome Sequence of Treponema denticola H-22.</title>
        <authorList>
            <consortium name="The Broad Institute Genome Sequencing Platform"/>
            <person name="Earl A."/>
            <person name="Ward D."/>
            <person name="Feldgarden M."/>
            <person name="Gevers D."/>
            <person name="Blanton J.M."/>
            <person name="Fenno C.J."/>
            <person name="Baranova O.V."/>
            <person name="Mathney J."/>
            <person name="Dewhirst F.E."/>
            <person name="Izard J."/>
            <person name="Young S.K."/>
            <person name="Zeng Q."/>
            <person name="Gargeya S."/>
            <person name="Fitzgerald M."/>
            <person name="Haas B."/>
            <person name="Abouelleil A."/>
            <person name="Alvarado L."/>
            <person name="Arachchi H.M."/>
            <person name="Berlin A."/>
            <person name="Chapman S.B."/>
            <person name="Gearin G."/>
            <person name="Goldberg J."/>
            <person name="Griggs A."/>
            <person name="Gujja S."/>
            <person name="Hansen M."/>
            <person name="Heiman D."/>
            <person name="Howarth C."/>
            <person name="Larimer J."/>
            <person name="Lui A."/>
            <person name="MacDonald P.J.P."/>
            <person name="McCowen C."/>
            <person name="Montmayeur A."/>
            <person name="Murphy C."/>
            <person name="Neiman D."/>
            <person name="Pearson M."/>
            <person name="Priest M."/>
            <person name="Roberts A."/>
            <person name="Saif S."/>
            <person name="Shea T."/>
            <person name="Sisk P."/>
            <person name="Stolte C."/>
            <person name="Sykes S."/>
            <person name="Wortman J."/>
            <person name="Nusbaum C."/>
            <person name="Birren B."/>
        </authorList>
    </citation>
    <scope>NUCLEOTIDE SEQUENCE [LARGE SCALE GENOMIC DNA]</scope>
    <source>
        <strain evidence="1">H-22</strain>
    </source>
</reference>
<name>A0A0E2E3K9_TREDN</name>
<evidence type="ECO:0000313" key="1">
    <source>
        <dbReference type="EMBL" id="EMB31726.1"/>
    </source>
</evidence>
<gene>
    <name evidence="1" type="ORF">HMPREF9726_02106</name>
</gene>
<dbReference type="HOGENOM" id="CLU_218470_0_0_12"/>
<protein>
    <submittedName>
        <fullName evidence="1">Uncharacterized protein</fullName>
    </submittedName>
</protein>
<comment type="caution">
    <text evidence="1">The sequence shown here is derived from an EMBL/GenBank/DDBJ whole genome shotgun (WGS) entry which is preliminary data.</text>
</comment>
<accession>A0A0E2E3K9</accession>
<dbReference type="RefSeq" id="WP_002685526.1">
    <property type="nucleotide sequence ID" value="NZ_CM001795.1"/>
</dbReference>
<dbReference type="AlphaFoldDB" id="A0A0E2E3K9"/>
<dbReference type="EMBL" id="AGDV01000020">
    <property type="protein sequence ID" value="EMB31726.1"/>
    <property type="molecule type" value="Genomic_DNA"/>
</dbReference>
<proteinExistence type="predicted"/>
<dbReference type="PATRIC" id="fig|999432.5.peg.2187"/>
<organism evidence="1">
    <name type="scientific">Treponema denticola H-22</name>
    <dbReference type="NCBI Taxonomy" id="999432"/>
    <lineage>
        <taxon>Bacteria</taxon>
        <taxon>Pseudomonadati</taxon>
        <taxon>Spirochaetota</taxon>
        <taxon>Spirochaetia</taxon>
        <taxon>Spirochaetales</taxon>
        <taxon>Treponemataceae</taxon>
        <taxon>Treponema</taxon>
    </lineage>
</organism>
<dbReference type="Proteomes" id="UP000011705">
    <property type="component" value="Chromosome"/>
</dbReference>